<dbReference type="PANTHER" id="PTHR37984">
    <property type="entry name" value="PROTEIN CBG26694"/>
    <property type="match status" value="1"/>
</dbReference>
<dbReference type="SUPFAM" id="SSF56672">
    <property type="entry name" value="DNA/RNA polymerases"/>
    <property type="match status" value="1"/>
</dbReference>
<dbReference type="InterPro" id="IPR043128">
    <property type="entry name" value="Rev_trsase/Diguanyl_cyclase"/>
</dbReference>
<keyword evidence="1" id="KW-0479">Metal-binding</keyword>
<protein>
    <recommendedName>
        <fullName evidence="7">Reverse transcriptase</fullName>
    </recommendedName>
</protein>
<feature type="domain" description="Reverse transcriptase" evidence="3">
    <location>
        <begin position="856"/>
        <end position="1034"/>
    </location>
</feature>
<keyword evidence="1" id="KW-0862">Zinc</keyword>
<dbReference type="InterPro" id="IPR000477">
    <property type="entry name" value="RT_dom"/>
</dbReference>
<dbReference type="InterPro" id="IPR050951">
    <property type="entry name" value="Retrovirus_Pol_polyprotein"/>
</dbReference>
<dbReference type="AlphaFoldDB" id="A0A433T219"/>
<dbReference type="Gene3D" id="3.10.10.10">
    <property type="entry name" value="HIV Type 1 Reverse Transcriptase, subunit A, domain 1"/>
    <property type="match status" value="1"/>
</dbReference>
<dbReference type="EMBL" id="RQTK01000724">
    <property type="protein sequence ID" value="RUS75618.1"/>
    <property type="molecule type" value="Genomic_DNA"/>
</dbReference>
<dbReference type="PROSITE" id="PS50878">
    <property type="entry name" value="RT_POL"/>
    <property type="match status" value="1"/>
</dbReference>
<dbReference type="Pfam" id="PF17921">
    <property type="entry name" value="Integrase_H2C2"/>
    <property type="match status" value="1"/>
</dbReference>
<dbReference type="OrthoDB" id="10051443at2759"/>
<dbReference type="PROSITE" id="PS50158">
    <property type="entry name" value="ZF_CCHC"/>
    <property type="match status" value="1"/>
</dbReference>
<evidence type="ECO:0008006" key="7">
    <source>
        <dbReference type="Google" id="ProtNLM"/>
    </source>
</evidence>
<dbReference type="SUPFAM" id="SSF47353">
    <property type="entry name" value="Retrovirus capsid dimerization domain-like"/>
    <property type="match status" value="1"/>
</dbReference>
<gene>
    <name evidence="5" type="ORF">EGW08_016611</name>
</gene>
<dbReference type="InterPro" id="IPR012337">
    <property type="entry name" value="RNaseH-like_sf"/>
</dbReference>
<dbReference type="Gene3D" id="4.10.60.10">
    <property type="entry name" value="Zinc finger, CCHC-type"/>
    <property type="match status" value="1"/>
</dbReference>
<dbReference type="InterPro" id="IPR041588">
    <property type="entry name" value="Integrase_H2C2"/>
</dbReference>
<dbReference type="Gene3D" id="1.10.4020.10">
    <property type="entry name" value="DNA breaking-rejoining enzymes"/>
    <property type="match status" value="1"/>
</dbReference>
<dbReference type="Gene3D" id="3.30.420.10">
    <property type="entry name" value="Ribonuclease H-like superfamily/Ribonuclease H"/>
    <property type="match status" value="1"/>
</dbReference>
<dbReference type="InterPro" id="IPR001878">
    <property type="entry name" value="Znf_CCHC"/>
</dbReference>
<proteinExistence type="predicted"/>
<dbReference type="GO" id="GO:0008270">
    <property type="term" value="F:zinc ion binding"/>
    <property type="evidence" value="ECO:0007669"/>
    <property type="project" value="UniProtKB-KW"/>
</dbReference>
<dbReference type="SUPFAM" id="SSF57756">
    <property type="entry name" value="Retrovirus zinc finger-like domains"/>
    <property type="match status" value="1"/>
</dbReference>
<dbReference type="InterPro" id="IPR001584">
    <property type="entry name" value="Integrase_cat-core"/>
</dbReference>
<dbReference type="FunFam" id="1.10.340.70:FF:000001">
    <property type="entry name" value="Retrovirus-related Pol polyprotein from transposon gypsy-like Protein"/>
    <property type="match status" value="1"/>
</dbReference>
<dbReference type="Pfam" id="PF02023">
    <property type="entry name" value="SCAN"/>
    <property type="match status" value="1"/>
</dbReference>
<reference evidence="5 6" key="1">
    <citation type="submission" date="2019-01" db="EMBL/GenBank/DDBJ databases">
        <title>A draft genome assembly of the solar-powered sea slug Elysia chlorotica.</title>
        <authorList>
            <person name="Cai H."/>
            <person name="Li Q."/>
            <person name="Fang X."/>
            <person name="Li J."/>
            <person name="Curtis N.E."/>
            <person name="Altenburger A."/>
            <person name="Shibata T."/>
            <person name="Feng M."/>
            <person name="Maeda T."/>
            <person name="Schwartz J.A."/>
            <person name="Shigenobu S."/>
            <person name="Lundholm N."/>
            <person name="Nishiyama T."/>
            <person name="Yang H."/>
            <person name="Hasebe M."/>
            <person name="Li S."/>
            <person name="Pierce S.K."/>
            <person name="Wang J."/>
        </authorList>
    </citation>
    <scope>NUCLEOTIDE SEQUENCE [LARGE SCALE GENOMIC DNA]</scope>
    <source>
        <strain evidence="5">EC2010</strain>
        <tissue evidence="5">Whole organism of an adult</tissue>
    </source>
</reference>
<evidence type="ECO:0000259" key="2">
    <source>
        <dbReference type="PROSITE" id="PS50158"/>
    </source>
</evidence>
<keyword evidence="6" id="KW-1185">Reference proteome</keyword>
<dbReference type="SUPFAM" id="SSF53098">
    <property type="entry name" value="Ribonuclease H-like"/>
    <property type="match status" value="1"/>
</dbReference>
<dbReference type="FunFam" id="3.30.420.10:FF:000032">
    <property type="entry name" value="Retrovirus-related Pol polyprotein from transposon 297-like Protein"/>
    <property type="match status" value="1"/>
</dbReference>
<accession>A0A433T219</accession>
<dbReference type="Pfam" id="PF00665">
    <property type="entry name" value="rve"/>
    <property type="match status" value="1"/>
</dbReference>
<dbReference type="Pfam" id="PF00098">
    <property type="entry name" value="zf-CCHC"/>
    <property type="match status" value="1"/>
</dbReference>
<dbReference type="InterPro" id="IPR036875">
    <property type="entry name" value="Znf_CCHC_sf"/>
</dbReference>
<dbReference type="CDD" id="cd01647">
    <property type="entry name" value="RT_LTR"/>
    <property type="match status" value="1"/>
</dbReference>
<dbReference type="Gene3D" id="3.30.70.270">
    <property type="match status" value="2"/>
</dbReference>
<dbReference type="PROSITE" id="PS50994">
    <property type="entry name" value="INTEGRASE"/>
    <property type="match status" value="1"/>
</dbReference>
<evidence type="ECO:0000313" key="5">
    <source>
        <dbReference type="EMBL" id="RUS75618.1"/>
    </source>
</evidence>
<evidence type="ECO:0000259" key="3">
    <source>
        <dbReference type="PROSITE" id="PS50878"/>
    </source>
</evidence>
<evidence type="ECO:0000256" key="1">
    <source>
        <dbReference type="PROSITE-ProRule" id="PRU00047"/>
    </source>
</evidence>
<dbReference type="PANTHER" id="PTHR37984:SF5">
    <property type="entry name" value="PROTEIN NYNRIN-LIKE"/>
    <property type="match status" value="1"/>
</dbReference>
<dbReference type="GO" id="GO:0003676">
    <property type="term" value="F:nucleic acid binding"/>
    <property type="evidence" value="ECO:0007669"/>
    <property type="project" value="InterPro"/>
</dbReference>
<dbReference type="InterPro" id="IPR036397">
    <property type="entry name" value="RNaseH_sf"/>
</dbReference>
<comment type="caution">
    <text evidence="5">The sequence shown here is derived from an EMBL/GenBank/DDBJ whole genome shotgun (WGS) entry which is preliminary data.</text>
</comment>
<dbReference type="GO" id="GO:0015074">
    <property type="term" value="P:DNA integration"/>
    <property type="evidence" value="ECO:0007669"/>
    <property type="project" value="InterPro"/>
</dbReference>
<evidence type="ECO:0000259" key="4">
    <source>
        <dbReference type="PROSITE" id="PS50994"/>
    </source>
</evidence>
<dbReference type="Gene3D" id="1.10.340.70">
    <property type="match status" value="1"/>
</dbReference>
<dbReference type="STRING" id="188477.A0A433T219"/>
<dbReference type="Proteomes" id="UP000271974">
    <property type="component" value="Unassembled WGS sequence"/>
</dbReference>
<keyword evidence="1" id="KW-0863">Zinc-finger</keyword>
<dbReference type="InterPro" id="IPR043502">
    <property type="entry name" value="DNA/RNA_pol_sf"/>
</dbReference>
<name>A0A433T219_ELYCH</name>
<dbReference type="Pfam" id="PF00078">
    <property type="entry name" value="RVT_1"/>
    <property type="match status" value="1"/>
</dbReference>
<dbReference type="InterPro" id="IPR003309">
    <property type="entry name" value="SCAN_dom"/>
</dbReference>
<feature type="domain" description="Integrase catalytic" evidence="4">
    <location>
        <begin position="494"/>
        <end position="653"/>
    </location>
</feature>
<dbReference type="SMART" id="SM00343">
    <property type="entry name" value="ZnF_C2HC"/>
    <property type="match status" value="2"/>
</dbReference>
<evidence type="ECO:0000313" key="6">
    <source>
        <dbReference type="Proteomes" id="UP000271974"/>
    </source>
</evidence>
<organism evidence="5 6">
    <name type="scientific">Elysia chlorotica</name>
    <name type="common">Eastern emerald elysia</name>
    <name type="synonym">Sea slug</name>
    <dbReference type="NCBI Taxonomy" id="188477"/>
    <lineage>
        <taxon>Eukaryota</taxon>
        <taxon>Metazoa</taxon>
        <taxon>Spiralia</taxon>
        <taxon>Lophotrochozoa</taxon>
        <taxon>Mollusca</taxon>
        <taxon>Gastropoda</taxon>
        <taxon>Heterobranchia</taxon>
        <taxon>Euthyneura</taxon>
        <taxon>Panpulmonata</taxon>
        <taxon>Sacoglossa</taxon>
        <taxon>Placobranchoidea</taxon>
        <taxon>Plakobranchidae</taxon>
        <taxon>Elysia</taxon>
    </lineage>
</organism>
<feature type="domain" description="CCHC-type" evidence="2">
    <location>
        <begin position="141"/>
        <end position="154"/>
    </location>
</feature>
<sequence length="1111" mass="125573">MDYKLVKKALLMRYNLTSEGFNSKFRTSRPEAGERMSQFKTRLENYLDRWMELSERDMGSTGDWKDLIVYEQILNACGRDLRTFLLERKPKRCSDLVTLAEQFIEAHKEANAFTKGPLERRPKIEERFNKDKKGSREAPTCYRCGKSGHQAHDCWKKDIRKEYQQQKCTICKKSGHSKETCWSRHKVASAAITGCQNHRDVSWECGCTAIKMPAACAQGCQDSNMPVAEGFLNGKKCLILRDSGCSSVIVKRELIDETAPITGSQLVCLADGSLKKVPTAKVDIDCPYYKGSAEAALMETPMYDVILGNLKGVRCPGMTVSRFTDESTRDVGAAVTRAQKGAVTKKLRTPEQVDLGLPTEDLKTLQKEDPTLEQARRHARSGEVICTGKHNESWYSYHKGVLIRHFKSPHVDHGDTIRQVVVPTSLRTKVMSLGHDSIMAGHLAAKKTAERILSNFYWPSLWGDATRYCQSCDVCQRSTPKGLTTKVPLERMPIIDQPFSRVAVDLIGPIQPSSERGYRYVLTLVDFSTRYPEAVPLKTISTESVAEALVEIFSRVGLPSEILSDCGAQFTSDLMKEVCRLLSIKQLTTTPYHPQANGLVERFNGTIKSIIKKLASERPRDWDRYLPAALFSYREAPQESLGFPPFELMFGRTVRGPMAVLRDLWIGETEDPDVLLLIPKAHNKLQVSWQGPFEITEVKGNNNYKVNLGEREKTFHINILKRYHSRSSSETEEIGQNVEKGTLQCAVSAVISEKEEADEMGQGEDMETSILIETPVCLQTETPADVDLYDGLETKRKEQIKEILREFSDVLTDVPGQTDLIEHEIKLTSEVPIRKKPYPVPQSLRETMRNEVDNMIEAGIIEPSNSPYCSPSVIVSKRDGSNRYCIDFRALNNISIFDAEPMVRPDDLFQEIGSKSNYLSKVDLSKGYWQIPLTETSKTYTAFATERGLYQFRVMPFGLQGAPATFSRLMRKVTNGLPNLRNYLDDCLIFTETWEEHVEALRALFTRLREVGLTARPTKCSIAYPRLEFLGHMVGSGNMQPTCDKVEAIRNANPPQTKKEMRSFMGLASFYGRYVPHFSTISSPLTDATRKGKSNRIIWEESQKRKKKGII</sequence>
<dbReference type="InterPro" id="IPR038269">
    <property type="entry name" value="SCAN_sf"/>
</dbReference>